<dbReference type="AlphaFoldDB" id="G9QJ97"/>
<proteinExistence type="predicted"/>
<dbReference type="Proteomes" id="UP000011747">
    <property type="component" value="Unassembled WGS sequence"/>
</dbReference>
<keyword evidence="2" id="KW-1185">Reference proteome</keyword>
<evidence type="ECO:0000313" key="2">
    <source>
        <dbReference type="Proteomes" id="UP000011747"/>
    </source>
</evidence>
<reference evidence="1 2" key="1">
    <citation type="submission" date="2011-09" db="EMBL/GenBank/DDBJ databases">
        <title>The Genome Sequence of Bacillus smithii 7_3_47FAA.</title>
        <authorList>
            <consortium name="The Broad Institute Genome Sequencing Platform"/>
            <person name="Earl A."/>
            <person name="Ward D."/>
            <person name="Feldgarden M."/>
            <person name="Gevers D."/>
            <person name="Daigneault M."/>
            <person name="Strauss J."/>
            <person name="Allen-Vercoe E."/>
            <person name="Young S.K."/>
            <person name="Zeng Q."/>
            <person name="Gargeya S."/>
            <person name="Fitzgerald M."/>
            <person name="Haas B."/>
            <person name="Abouelleil A."/>
            <person name="Alvarado L."/>
            <person name="Arachchi H.M."/>
            <person name="Berlin A."/>
            <person name="Brown A."/>
            <person name="Chapman S.B."/>
            <person name="Chen Z."/>
            <person name="Dunbar C."/>
            <person name="Freedman E."/>
            <person name="Gearin G."/>
            <person name="Goldberg J."/>
            <person name="Griggs A."/>
            <person name="Gujja S."/>
            <person name="Heiman D."/>
            <person name="Howarth C."/>
            <person name="Larson L."/>
            <person name="Lui A."/>
            <person name="MacDonald P.J.P."/>
            <person name="Montmayeur A."/>
            <person name="Murphy C."/>
            <person name="Neiman D."/>
            <person name="Pearson M."/>
            <person name="Priest M."/>
            <person name="Roberts A."/>
            <person name="Saif S."/>
            <person name="Shea T."/>
            <person name="Shenoy N."/>
            <person name="Sisk P."/>
            <person name="Stolte C."/>
            <person name="Sykes S."/>
            <person name="Wortman J."/>
            <person name="Nusbaum C."/>
            <person name="Birren B."/>
        </authorList>
    </citation>
    <scope>NUCLEOTIDE SEQUENCE [LARGE SCALE GENOMIC DNA]</scope>
    <source>
        <strain evidence="1 2">7_3_47FAA</strain>
    </source>
</reference>
<dbReference type="HOGENOM" id="CLU_3229882_0_0_9"/>
<dbReference type="EMBL" id="ACWF01000054">
    <property type="protein sequence ID" value="EHL78763.1"/>
    <property type="molecule type" value="Genomic_DNA"/>
</dbReference>
<name>G9QJ97_9BACI</name>
<evidence type="ECO:0000313" key="1">
    <source>
        <dbReference type="EMBL" id="EHL78763.1"/>
    </source>
</evidence>
<dbReference type="PATRIC" id="fig|665952.3.peg.1050"/>
<accession>G9QJ97</accession>
<protein>
    <submittedName>
        <fullName evidence="1">Uncharacterized protein</fullName>
    </submittedName>
</protein>
<organism evidence="1 2">
    <name type="scientific">Bacillus smithii 7_3_47FAA</name>
    <dbReference type="NCBI Taxonomy" id="665952"/>
    <lineage>
        <taxon>Bacteria</taxon>
        <taxon>Bacillati</taxon>
        <taxon>Bacillota</taxon>
        <taxon>Bacilli</taxon>
        <taxon>Bacillales</taxon>
        <taxon>Bacillaceae</taxon>
        <taxon>Bacillus</taxon>
    </lineage>
</organism>
<comment type="caution">
    <text evidence="1">The sequence shown here is derived from an EMBL/GenBank/DDBJ whole genome shotgun (WGS) entry which is preliminary data.</text>
</comment>
<gene>
    <name evidence="1" type="ORF">HMPREF1015_02545</name>
</gene>
<sequence length="43" mass="5080">MDSMTDECCQRFDDPPLVNDWANIRNLKKEGRNDDLAIQLNKR</sequence>